<organism evidence="2">
    <name type="scientific">Trieres chinensis</name>
    <name type="common">Marine centric diatom</name>
    <name type="synonym">Odontella sinensis</name>
    <dbReference type="NCBI Taxonomy" id="1514140"/>
    <lineage>
        <taxon>Eukaryota</taxon>
        <taxon>Sar</taxon>
        <taxon>Stramenopiles</taxon>
        <taxon>Ochrophyta</taxon>
        <taxon>Bacillariophyta</taxon>
        <taxon>Mediophyceae</taxon>
        <taxon>Biddulphiophycidae</taxon>
        <taxon>Eupodiscales</taxon>
        <taxon>Parodontellaceae</taxon>
        <taxon>Trieres</taxon>
    </lineage>
</organism>
<name>A0A7S1ZT43_TRICV</name>
<gene>
    <name evidence="2" type="ORF">OSIN01602_LOCUS14212</name>
</gene>
<dbReference type="EMBL" id="HBGO01024711">
    <property type="protein sequence ID" value="CAD9347779.1"/>
    <property type="molecule type" value="Transcribed_RNA"/>
</dbReference>
<protein>
    <submittedName>
        <fullName evidence="2">Uncharacterized protein</fullName>
    </submittedName>
</protein>
<dbReference type="AlphaFoldDB" id="A0A7S1ZT43"/>
<feature type="region of interest" description="Disordered" evidence="1">
    <location>
        <begin position="89"/>
        <end position="113"/>
    </location>
</feature>
<reference evidence="2" key="1">
    <citation type="submission" date="2021-01" db="EMBL/GenBank/DDBJ databases">
        <authorList>
            <person name="Corre E."/>
            <person name="Pelletier E."/>
            <person name="Niang G."/>
            <person name="Scheremetjew M."/>
            <person name="Finn R."/>
            <person name="Kale V."/>
            <person name="Holt S."/>
            <person name="Cochrane G."/>
            <person name="Meng A."/>
            <person name="Brown T."/>
            <person name="Cohen L."/>
        </authorList>
    </citation>
    <scope>NUCLEOTIDE SEQUENCE</scope>
    <source>
        <strain evidence="2">Grunow 1884</strain>
    </source>
</reference>
<evidence type="ECO:0000313" key="2">
    <source>
        <dbReference type="EMBL" id="CAD9347779.1"/>
    </source>
</evidence>
<accession>A0A7S1ZT43</accession>
<feature type="compositionally biased region" description="Basic residues" evidence="1">
    <location>
        <begin position="101"/>
        <end position="110"/>
    </location>
</feature>
<sequence>MKMPVRSMRSKRFDGLGVCGHSEISLCHCPLLISAAAKLVAKLVTLLCVSPSSTAKDLPLRLCRMTNVANCWTTLCWWKRLSAETNSRTVPVSRAEGVPRQRGRGWKGLRRPNMNDRGQSLVDMAAEVAVGSDVKGGRGSGRSVP</sequence>
<evidence type="ECO:0000256" key="1">
    <source>
        <dbReference type="SAM" id="MobiDB-lite"/>
    </source>
</evidence>
<proteinExistence type="predicted"/>